<keyword evidence="1" id="KW-1133">Transmembrane helix</keyword>
<dbReference type="EMBL" id="CP095061">
    <property type="protein sequence ID" value="UOQ68041.1"/>
    <property type="molecule type" value="Genomic_DNA"/>
</dbReference>
<keyword evidence="1" id="KW-0472">Membrane</keyword>
<keyword evidence="3" id="KW-1185">Reference proteome</keyword>
<dbReference type="RefSeq" id="WP_245124554.1">
    <property type="nucleotide sequence ID" value="NZ_CP095061.1"/>
</dbReference>
<proteinExistence type="predicted"/>
<organism evidence="2 3">
    <name type="scientific">Hymenobacter volaticus</name>
    <dbReference type="NCBI Taxonomy" id="2932254"/>
    <lineage>
        <taxon>Bacteria</taxon>
        <taxon>Pseudomonadati</taxon>
        <taxon>Bacteroidota</taxon>
        <taxon>Cytophagia</taxon>
        <taxon>Cytophagales</taxon>
        <taxon>Hymenobacteraceae</taxon>
        <taxon>Hymenobacter</taxon>
    </lineage>
</organism>
<dbReference type="InterPro" id="IPR013901">
    <property type="entry name" value="Anthrone_oxy"/>
</dbReference>
<feature type="transmembrane region" description="Helical" evidence="1">
    <location>
        <begin position="52"/>
        <end position="72"/>
    </location>
</feature>
<protein>
    <submittedName>
        <fullName evidence="2">DUF1772 domain-containing protein</fullName>
    </submittedName>
</protein>
<feature type="transmembrane region" description="Helical" evidence="1">
    <location>
        <begin position="84"/>
        <end position="107"/>
    </location>
</feature>
<evidence type="ECO:0000313" key="3">
    <source>
        <dbReference type="Proteomes" id="UP000830401"/>
    </source>
</evidence>
<dbReference type="Proteomes" id="UP000830401">
    <property type="component" value="Chromosome"/>
</dbReference>
<dbReference type="Pfam" id="PF08592">
    <property type="entry name" value="Anthrone_oxy"/>
    <property type="match status" value="1"/>
</dbReference>
<keyword evidence="1" id="KW-0812">Transmembrane</keyword>
<accession>A0ABY4GBA1</accession>
<evidence type="ECO:0000313" key="2">
    <source>
        <dbReference type="EMBL" id="UOQ68041.1"/>
    </source>
</evidence>
<feature type="transmembrane region" description="Helical" evidence="1">
    <location>
        <begin position="7"/>
        <end position="32"/>
    </location>
</feature>
<evidence type="ECO:0000256" key="1">
    <source>
        <dbReference type="SAM" id="Phobius"/>
    </source>
</evidence>
<sequence length="178" mass="18773">MRGSTFILALATVTTALVAGVFYGFSVSVNLAFAHLPDAVYIQAMQAINEAIVNPIFASAFFGAPALLPLATVLQAHRPFSRRFVLLTGASVIYLVGGLGVTVVGNIPLNETLAKFPLATASPKQVAAARLNFAGPWNTWHTVRTLASTTALALVVGACLSTETATRKKVSRHSNQYS</sequence>
<name>A0ABY4GBA1_9BACT</name>
<feature type="transmembrane region" description="Helical" evidence="1">
    <location>
        <begin position="143"/>
        <end position="162"/>
    </location>
</feature>
<gene>
    <name evidence="2" type="ORF">MUN86_09410</name>
</gene>
<reference evidence="2" key="1">
    <citation type="submission" date="2022-04" db="EMBL/GenBank/DDBJ databases">
        <title>Hymenobacter sp. isolated from the air.</title>
        <authorList>
            <person name="Won M."/>
            <person name="Lee C.-M."/>
            <person name="Woen H.-Y."/>
            <person name="Kwon S.-W."/>
        </authorList>
    </citation>
    <scope>NUCLEOTIDE SEQUENCE</scope>
    <source>
        <strain evidence="2">5420S-77</strain>
    </source>
</reference>